<name>A0AAV4PD98_9ARAC</name>
<evidence type="ECO:0000313" key="2">
    <source>
        <dbReference type="EMBL" id="GIX95272.1"/>
    </source>
</evidence>
<organism evidence="2 3">
    <name type="scientific">Caerostris darwini</name>
    <dbReference type="NCBI Taxonomy" id="1538125"/>
    <lineage>
        <taxon>Eukaryota</taxon>
        <taxon>Metazoa</taxon>
        <taxon>Ecdysozoa</taxon>
        <taxon>Arthropoda</taxon>
        <taxon>Chelicerata</taxon>
        <taxon>Arachnida</taxon>
        <taxon>Araneae</taxon>
        <taxon>Araneomorphae</taxon>
        <taxon>Entelegynae</taxon>
        <taxon>Araneoidea</taxon>
        <taxon>Araneidae</taxon>
        <taxon>Caerostris</taxon>
    </lineage>
</organism>
<accession>A0AAV4PD98</accession>
<proteinExistence type="predicted"/>
<gene>
    <name evidence="2" type="ORF">CDAR_92331</name>
</gene>
<evidence type="ECO:0000313" key="3">
    <source>
        <dbReference type="Proteomes" id="UP001054837"/>
    </source>
</evidence>
<dbReference type="AlphaFoldDB" id="A0AAV4PD98"/>
<feature type="compositionally biased region" description="Polar residues" evidence="1">
    <location>
        <begin position="7"/>
        <end position="20"/>
    </location>
</feature>
<feature type="region of interest" description="Disordered" evidence="1">
    <location>
        <begin position="1"/>
        <end position="48"/>
    </location>
</feature>
<evidence type="ECO:0000256" key="1">
    <source>
        <dbReference type="SAM" id="MobiDB-lite"/>
    </source>
</evidence>
<sequence length="265" mass="29210">MELSKWIVQTSRPQVATRSLSDGKGGRSGDVIGETQADENAGEAKSLNDEKSKCIVSPLLERNTSRPTRVPKAPKNTTSFIMDNNAECKNFENLLLKNSGSQQRRPTASAIEDNAALGNIDYEHKCPRFMDPTCFAKGFHELYEREKQLMTQSKHLTSVEDEMGNVSLADSPKELLSLLNLWAAEINEVFLTEQANRDSISFTELRSTVLPDGMPSSTSFIHSKDLSDSDGFDENRMAMLNRHSPTSTLSCSALVNANVSTPCTS</sequence>
<protein>
    <submittedName>
        <fullName evidence="2">Uncharacterized protein</fullName>
    </submittedName>
</protein>
<keyword evidence="3" id="KW-1185">Reference proteome</keyword>
<dbReference type="Proteomes" id="UP001054837">
    <property type="component" value="Unassembled WGS sequence"/>
</dbReference>
<dbReference type="EMBL" id="BPLQ01002713">
    <property type="protein sequence ID" value="GIX95272.1"/>
    <property type="molecule type" value="Genomic_DNA"/>
</dbReference>
<reference evidence="2 3" key="1">
    <citation type="submission" date="2021-06" db="EMBL/GenBank/DDBJ databases">
        <title>Caerostris darwini draft genome.</title>
        <authorList>
            <person name="Kono N."/>
            <person name="Arakawa K."/>
        </authorList>
    </citation>
    <scope>NUCLEOTIDE SEQUENCE [LARGE SCALE GENOMIC DNA]</scope>
</reference>
<comment type="caution">
    <text evidence="2">The sequence shown here is derived from an EMBL/GenBank/DDBJ whole genome shotgun (WGS) entry which is preliminary data.</text>
</comment>